<gene>
    <name evidence="1" type="ORF">CRV2_00007414</name>
</gene>
<reference evidence="1" key="1">
    <citation type="submission" date="2020-04" db="EMBL/GenBank/DDBJ databases">
        <authorList>
            <person name="Broberg M."/>
        </authorList>
    </citation>
    <scope>NUCLEOTIDE SEQUENCE</scope>
</reference>
<dbReference type="EMBL" id="CADEHS020000003">
    <property type="protein sequence ID" value="CAG9938981.1"/>
    <property type="molecule type" value="Genomic_DNA"/>
</dbReference>
<sequence length="228" mass="25494">MSGHNPRGNRFQAYIPMQREDSLKKKAAGPETGMADQAEKRPPTAIRSSGIPDFSHLPAPWAQNCQELWDQGAQTVQRPDGTHDNWDVVDWLLTRKGGAAANWPTLDEGQKAIEAMREEPFDLVRIREEMEQEQIELERKEKRRLANKMRFRPRGEWDKAGNGKTGDKEGLNCEAQGRSGGESNEPMETDGDGNGKLTIKQTATENSKMSLTAMENSTVKQMAITKDG</sequence>
<organism evidence="1 2">
    <name type="scientific">Clonostachys rosea f. rosea IK726</name>
    <dbReference type="NCBI Taxonomy" id="1349383"/>
    <lineage>
        <taxon>Eukaryota</taxon>
        <taxon>Fungi</taxon>
        <taxon>Dikarya</taxon>
        <taxon>Ascomycota</taxon>
        <taxon>Pezizomycotina</taxon>
        <taxon>Sordariomycetes</taxon>
        <taxon>Hypocreomycetidae</taxon>
        <taxon>Hypocreales</taxon>
        <taxon>Bionectriaceae</taxon>
        <taxon>Clonostachys</taxon>
    </lineage>
</organism>
<name>A0ACA9TDI4_BIOOC</name>
<evidence type="ECO:0000313" key="1">
    <source>
        <dbReference type="EMBL" id="CAG9938981.1"/>
    </source>
</evidence>
<evidence type="ECO:0000313" key="2">
    <source>
        <dbReference type="Proteomes" id="UP000836387"/>
    </source>
</evidence>
<accession>A0ACA9TDI4</accession>
<protein>
    <submittedName>
        <fullName evidence="1">Uncharacterized protein</fullName>
    </submittedName>
</protein>
<keyword evidence="2" id="KW-1185">Reference proteome</keyword>
<reference evidence="1" key="2">
    <citation type="submission" date="2021-10" db="EMBL/GenBank/DDBJ databases">
        <authorList>
            <person name="Piombo E."/>
        </authorList>
    </citation>
    <scope>NUCLEOTIDE SEQUENCE</scope>
</reference>
<dbReference type="Proteomes" id="UP000836387">
    <property type="component" value="Unassembled WGS sequence"/>
</dbReference>
<proteinExistence type="predicted"/>
<comment type="caution">
    <text evidence="1">The sequence shown here is derived from an EMBL/GenBank/DDBJ whole genome shotgun (WGS) entry which is preliminary data.</text>
</comment>